<name>A0A4Y2HAF5_ARAVE</name>
<keyword evidence="2" id="KW-1185">Reference proteome</keyword>
<dbReference type="AlphaFoldDB" id="A0A4Y2HAF5"/>
<protein>
    <submittedName>
        <fullName evidence="1">Uncharacterized protein</fullName>
    </submittedName>
</protein>
<evidence type="ECO:0000313" key="1">
    <source>
        <dbReference type="EMBL" id="GBM62245.1"/>
    </source>
</evidence>
<evidence type="ECO:0000313" key="2">
    <source>
        <dbReference type="Proteomes" id="UP000499080"/>
    </source>
</evidence>
<dbReference type="EMBL" id="BGPR01001807">
    <property type="protein sequence ID" value="GBM62245.1"/>
    <property type="molecule type" value="Genomic_DNA"/>
</dbReference>
<reference evidence="1 2" key="1">
    <citation type="journal article" date="2019" name="Sci. Rep.">
        <title>Orb-weaving spider Araneus ventricosus genome elucidates the spidroin gene catalogue.</title>
        <authorList>
            <person name="Kono N."/>
            <person name="Nakamura H."/>
            <person name="Ohtoshi R."/>
            <person name="Moran D.A.P."/>
            <person name="Shinohara A."/>
            <person name="Yoshida Y."/>
            <person name="Fujiwara M."/>
            <person name="Mori M."/>
            <person name="Tomita M."/>
            <person name="Arakawa K."/>
        </authorList>
    </citation>
    <scope>NUCLEOTIDE SEQUENCE [LARGE SCALE GENOMIC DNA]</scope>
</reference>
<dbReference type="Proteomes" id="UP000499080">
    <property type="component" value="Unassembled WGS sequence"/>
</dbReference>
<organism evidence="1 2">
    <name type="scientific">Araneus ventricosus</name>
    <name type="common">Orbweaver spider</name>
    <name type="synonym">Epeira ventricosa</name>
    <dbReference type="NCBI Taxonomy" id="182803"/>
    <lineage>
        <taxon>Eukaryota</taxon>
        <taxon>Metazoa</taxon>
        <taxon>Ecdysozoa</taxon>
        <taxon>Arthropoda</taxon>
        <taxon>Chelicerata</taxon>
        <taxon>Arachnida</taxon>
        <taxon>Araneae</taxon>
        <taxon>Araneomorphae</taxon>
        <taxon>Entelegynae</taxon>
        <taxon>Araneoidea</taxon>
        <taxon>Araneidae</taxon>
        <taxon>Araneus</taxon>
    </lineage>
</organism>
<sequence>MKEYWPLEQPGVNNLERKRQKRESSRLSVFIYPSQLLRARYDRDRQFGDQLRGPNLLIRIRYTFPNQSHPKVGDENALDDRWSYLKDWNWLCRTVGQQVSTCPY</sequence>
<comment type="caution">
    <text evidence="1">The sequence shown here is derived from an EMBL/GenBank/DDBJ whole genome shotgun (WGS) entry which is preliminary data.</text>
</comment>
<proteinExistence type="predicted"/>
<accession>A0A4Y2HAF5</accession>
<gene>
    <name evidence="1" type="ORF">AVEN_44041_1</name>
</gene>